<keyword evidence="2" id="KW-1185">Reference proteome</keyword>
<sequence>DDSQWTVNPSLEVTLGLINDMFALEKLPKDDQDLRERFKQEPLFLEVIDAILNTDTDAPIRNRSRAWHRASQYLVDQGKLWRIHGGTSIRPRHKTEKEAKRLHESGGHWGRDALKIAITDRFYSPKLDVSIMEAVQ</sequence>
<gene>
    <name evidence="1" type="ORF">PISMIDRAFT_67245</name>
</gene>
<dbReference type="HOGENOM" id="CLU_132418_0_0_1"/>
<proteinExistence type="predicted"/>
<dbReference type="EMBL" id="KN833915">
    <property type="protein sequence ID" value="KIK14934.1"/>
    <property type="molecule type" value="Genomic_DNA"/>
</dbReference>
<reference evidence="1 2" key="1">
    <citation type="submission" date="2014-04" db="EMBL/GenBank/DDBJ databases">
        <authorList>
            <consortium name="DOE Joint Genome Institute"/>
            <person name="Kuo A."/>
            <person name="Kohler A."/>
            <person name="Costa M.D."/>
            <person name="Nagy L.G."/>
            <person name="Floudas D."/>
            <person name="Copeland A."/>
            <person name="Barry K.W."/>
            <person name="Cichocki N."/>
            <person name="Veneault-Fourrey C."/>
            <person name="LaButti K."/>
            <person name="Lindquist E.A."/>
            <person name="Lipzen A."/>
            <person name="Lundell T."/>
            <person name="Morin E."/>
            <person name="Murat C."/>
            <person name="Sun H."/>
            <person name="Tunlid A."/>
            <person name="Henrissat B."/>
            <person name="Grigoriev I.V."/>
            <person name="Hibbett D.S."/>
            <person name="Martin F."/>
            <person name="Nordberg H.P."/>
            <person name="Cantor M.N."/>
            <person name="Hua S.X."/>
        </authorList>
    </citation>
    <scope>NUCLEOTIDE SEQUENCE [LARGE SCALE GENOMIC DNA]</scope>
    <source>
        <strain evidence="1 2">441</strain>
    </source>
</reference>
<feature type="non-terminal residue" evidence="1">
    <location>
        <position position="136"/>
    </location>
</feature>
<evidence type="ECO:0000313" key="1">
    <source>
        <dbReference type="EMBL" id="KIK14934.1"/>
    </source>
</evidence>
<protein>
    <submittedName>
        <fullName evidence="1">Uncharacterized protein</fullName>
    </submittedName>
</protein>
<reference evidence="2" key="2">
    <citation type="submission" date="2015-01" db="EMBL/GenBank/DDBJ databases">
        <title>Evolutionary Origins and Diversification of the Mycorrhizal Mutualists.</title>
        <authorList>
            <consortium name="DOE Joint Genome Institute"/>
            <consortium name="Mycorrhizal Genomics Consortium"/>
            <person name="Kohler A."/>
            <person name="Kuo A."/>
            <person name="Nagy L.G."/>
            <person name="Floudas D."/>
            <person name="Copeland A."/>
            <person name="Barry K.W."/>
            <person name="Cichocki N."/>
            <person name="Veneault-Fourrey C."/>
            <person name="LaButti K."/>
            <person name="Lindquist E.A."/>
            <person name="Lipzen A."/>
            <person name="Lundell T."/>
            <person name="Morin E."/>
            <person name="Murat C."/>
            <person name="Riley R."/>
            <person name="Ohm R."/>
            <person name="Sun H."/>
            <person name="Tunlid A."/>
            <person name="Henrissat B."/>
            <person name="Grigoriev I.V."/>
            <person name="Hibbett D.S."/>
            <person name="Martin F."/>
        </authorList>
    </citation>
    <scope>NUCLEOTIDE SEQUENCE [LARGE SCALE GENOMIC DNA]</scope>
    <source>
        <strain evidence="2">441</strain>
    </source>
</reference>
<accession>A0A0C9YM18</accession>
<organism evidence="1 2">
    <name type="scientific">Pisolithus microcarpus 441</name>
    <dbReference type="NCBI Taxonomy" id="765257"/>
    <lineage>
        <taxon>Eukaryota</taxon>
        <taxon>Fungi</taxon>
        <taxon>Dikarya</taxon>
        <taxon>Basidiomycota</taxon>
        <taxon>Agaricomycotina</taxon>
        <taxon>Agaricomycetes</taxon>
        <taxon>Agaricomycetidae</taxon>
        <taxon>Boletales</taxon>
        <taxon>Sclerodermatineae</taxon>
        <taxon>Pisolithaceae</taxon>
        <taxon>Pisolithus</taxon>
    </lineage>
</organism>
<feature type="non-terminal residue" evidence="1">
    <location>
        <position position="1"/>
    </location>
</feature>
<dbReference type="AlphaFoldDB" id="A0A0C9YM18"/>
<dbReference type="OrthoDB" id="3234307at2759"/>
<evidence type="ECO:0000313" key="2">
    <source>
        <dbReference type="Proteomes" id="UP000054018"/>
    </source>
</evidence>
<name>A0A0C9YM18_9AGAM</name>
<dbReference type="Proteomes" id="UP000054018">
    <property type="component" value="Unassembled WGS sequence"/>
</dbReference>